<evidence type="ECO:0000313" key="4">
    <source>
        <dbReference type="Proteomes" id="UP000708208"/>
    </source>
</evidence>
<feature type="compositionally biased region" description="Low complexity" evidence="1">
    <location>
        <begin position="7"/>
        <end position="21"/>
    </location>
</feature>
<dbReference type="Proteomes" id="UP000708208">
    <property type="component" value="Unassembled WGS sequence"/>
</dbReference>
<evidence type="ECO:0000256" key="2">
    <source>
        <dbReference type="SAM" id="Phobius"/>
    </source>
</evidence>
<gene>
    <name evidence="3" type="ORF">AFUS01_LOCUS15943</name>
</gene>
<feature type="compositionally biased region" description="Basic residues" evidence="1">
    <location>
        <begin position="308"/>
        <end position="317"/>
    </location>
</feature>
<feature type="region of interest" description="Disordered" evidence="1">
    <location>
        <begin position="308"/>
        <end position="359"/>
    </location>
</feature>
<feature type="transmembrane region" description="Helical" evidence="2">
    <location>
        <begin position="197"/>
        <end position="223"/>
    </location>
</feature>
<keyword evidence="4" id="KW-1185">Reference proteome</keyword>
<accession>A0A8J2K3E4</accession>
<feature type="transmembrane region" description="Helical" evidence="2">
    <location>
        <begin position="39"/>
        <end position="67"/>
    </location>
</feature>
<feature type="compositionally biased region" description="Basic residues" evidence="1">
    <location>
        <begin position="341"/>
        <end position="351"/>
    </location>
</feature>
<dbReference type="EMBL" id="CAJVCH010143459">
    <property type="protein sequence ID" value="CAG7727081.1"/>
    <property type="molecule type" value="Genomic_DNA"/>
</dbReference>
<keyword evidence="2" id="KW-1133">Transmembrane helix</keyword>
<sequence>MVKANPKGKQTATTKSTKSAGVQTKVTAQRRRRSIINSLPIRLGLIFNGLSVGFGCSIFALSLAYIVGVIGTQETKFDEISCQNLTLNIAPNLKPDFVLSWQCNYFQIEFWTASMTAIAGLFQMLFCLVVLLTDQIGWNAWMYPHVAVATLLAVSIILLFVVFSTTADRSLYQGLRGTPNFWHETSPHMGITNAEPVLIQFLVLFYSAWMLFDFIFCFFAIFIANEKRQIALRALKPSAVIKEDVYSAPAKSASDKSITSYPESKPVSNVNEEMQTINPENMLSKERVIGPEEKAQIAVPVGVQGKLGKKMKGKITTKPKERSVSTASDVSQSSAGSMRKPPTKSKLKKQKPTKELSDF</sequence>
<proteinExistence type="predicted"/>
<reference evidence="3" key="1">
    <citation type="submission" date="2021-06" db="EMBL/GenBank/DDBJ databases">
        <authorList>
            <person name="Hodson N. C."/>
            <person name="Mongue J. A."/>
            <person name="Jaron S. K."/>
        </authorList>
    </citation>
    <scope>NUCLEOTIDE SEQUENCE</scope>
</reference>
<dbReference type="AlphaFoldDB" id="A0A8J2K3E4"/>
<evidence type="ECO:0000313" key="3">
    <source>
        <dbReference type="EMBL" id="CAG7727081.1"/>
    </source>
</evidence>
<evidence type="ECO:0000256" key="1">
    <source>
        <dbReference type="SAM" id="MobiDB-lite"/>
    </source>
</evidence>
<organism evidence="3 4">
    <name type="scientific">Allacma fusca</name>
    <dbReference type="NCBI Taxonomy" id="39272"/>
    <lineage>
        <taxon>Eukaryota</taxon>
        <taxon>Metazoa</taxon>
        <taxon>Ecdysozoa</taxon>
        <taxon>Arthropoda</taxon>
        <taxon>Hexapoda</taxon>
        <taxon>Collembola</taxon>
        <taxon>Symphypleona</taxon>
        <taxon>Sminthuridae</taxon>
        <taxon>Allacma</taxon>
    </lineage>
</organism>
<protein>
    <submittedName>
        <fullName evidence="3">Uncharacterized protein</fullName>
    </submittedName>
</protein>
<keyword evidence="2" id="KW-0472">Membrane</keyword>
<feature type="compositionally biased region" description="Low complexity" evidence="1">
    <location>
        <begin position="324"/>
        <end position="337"/>
    </location>
</feature>
<feature type="transmembrane region" description="Helical" evidence="2">
    <location>
        <begin position="140"/>
        <end position="163"/>
    </location>
</feature>
<feature type="region of interest" description="Disordered" evidence="1">
    <location>
        <begin position="1"/>
        <end position="24"/>
    </location>
</feature>
<comment type="caution">
    <text evidence="3">The sequence shown here is derived from an EMBL/GenBank/DDBJ whole genome shotgun (WGS) entry which is preliminary data.</text>
</comment>
<keyword evidence="2" id="KW-0812">Transmembrane</keyword>
<feature type="transmembrane region" description="Helical" evidence="2">
    <location>
        <begin position="110"/>
        <end position="133"/>
    </location>
</feature>
<name>A0A8J2K3E4_9HEXA</name>